<feature type="signal peptide" evidence="1">
    <location>
        <begin position="1"/>
        <end position="25"/>
    </location>
</feature>
<evidence type="ECO:0000313" key="2">
    <source>
        <dbReference type="EMBL" id="MBV2131915.1"/>
    </source>
</evidence>
<keyword evidence="1" id="KW-0732">Signal</keyword>
<dbReference type="InterPro" id="IPR005297">
    <property type="entry name" value="Lipoprotein_repeat"/>
</dbReference>
<dbReference type="Proteomes" id="UP000813068">
    <property type="component" value="Unassembled WGS sequence"/>
</dbReference>
<evidence type="ECO:0000313" key="3">
    <source>
        <dbReference type="Proteomes" id="UP000813068"/>
    </source>
</evidence>
<feature type="chain" id="PRO_5046898412" description="Lipoprotein" evidence="1">
    <location>
        <begin position="26"/>
        <end position="133"/>
    </location>
</feature>
<dbReference type="PANTHER" id="PTHR39335">
    <property type="entry name" value="BLL4220 PROTEIN"/>
    <property type="match status" value="1"/>
</dbReference>
<dbReference type="Pfam" id="PF03640">
    <property type="entry name" value="Lipoprotein_15"/>
    <property type="match status" value="2"/>
</dbReference>
<name>A0ABS6MSY4_9GAMM</name>
<accession>A0ABS6MSY4</accession>
<reference evidence="2 3" key="1">
    <citation type="submission" date="2021-06" db="EMBL/GenBank/DDBJ databases">
        <title>Differences between aerobic and microaerobic xylene degrading microbial communities.</title>
        <authorList>
            <person name="Banerjee S."/>
            <person name="Tancsics A."/>
        </authorList>
    </citation>
    <scope>NUCLEOTIDE SEQUENCE [LARGE SCALE GENOMIC DNA]</scope>
    <source>
        <strain evidence="2 3">MAP12</strain>
    </source>
</reference>
<sequence>MLRISPTLLAVVGGATLTLLGQVQAAEPATVQDGMLVDARGMTLYTFDKDAMGKSSCNDSCATNWPPLAASADADEGDDWTVIQRADGGWQWAYYGRPLYTFAQDQKPGDMLGDGKMNVWHVARPEAEDAGDR</sequence>
<comment type="caution">
    <text evidence="2">The sequence shown here is derived from an EMBL/GenBank/DDBJ whole genome shotgun (WGS) entry which is preliminary data.</text>
</comment>
<organism evidence="2 3">
    <name type="scientific">Geopseudomonas aromaticivorans</name>
    <dbReference type="NCBI Taxonomy" id="2849492"/>
    <lineage>
        <taxon>Bacteria</taxon>
        <taxon>Pseudomonadati</taxon>
        <taxon>Pseudomonadota</taxon>
        <taxon>Gammaproteobacteria</taxon>
        <taxon>Pseudomonadales</taxon>
        <taxon>Pseudomonadaceae</taxon>
        <taxon>Geopseudomonas</taxon>
    </lineage>
</organism>
<dbReference type="PIRSF" id="PIRSF029720">
    <property type="entry name" value="UCP029720"/>
    <property type="match status" value="1"/>
</dbReference>
<protein>
    <recommendedName>
        <fullName evidence="4">Lipoprotein</fullName>
    </recommendedName>
</protein>
<keyword evidence="3" id="KW-1185">Reference proteome</keyword>
<evidence type="ECO:0008006" key="4">
    <source>
        <dbReference type="Google" id="ProtNLM"/>
    </source>
</evidence>
<evidence type="ECO:0000256" key="1">
    <source>
        <dbReference type="SAM" id="SignalP"/>
    </source>
</evidence>
<dbReference type="PANTHER" id="PTHR39335:SF1">
    <property type="entry name" value="BLL4220 PROTEIN"/>
    <property type="match status" value="1"/>
</dbReference>
<gene>
    <name evidence="2" type="ORF">KRX52_03775</name>
</gene>
<proteinExistence type="predicted"/>
<dbReference type="InterPro" id="IPR014558">
    <property type="entry name" value="UCP029720"/>
</dbReference>
<dbReference type="EMBL" id="JAHRGL010000010">
    <property type="protein sequence ID" value="MBV2131915.1"/>
    <property type="molecule type" value="Genomic_DNA"/>
</dbReference>
<dbReference type="RefSeq" id="WP_217679824.1">
    <property type="nucleotide sequence ID" value="NZ_JAHRGL010000010.1"/>
</dbReference>